<dbReference type="EMBL" id="MIGC01002717">
    <property type="protein sequence ID" value="PHJ20556.1"/>
    <property type="molecule type" value="Genomic_DNA"/>
</dbReference>
<keyword evidence="3" id="KW-1185">Reference proteome</keyword>
<feature type="compositionally biased region" description="Acidic residues" evidence="1">
    <location>
        <begin position="12"/>
        <end position="21"/>
    </location>
</feature>
<dbReference type="AlphaFoldDB" id="A0A2C6KXD2"/>
<dbReference type="VEuPathDB" id="ToxoDB:CSUI_005616"/>
<dbReference type="Proteomes" id="UP000221165">
    <property type="component" value="Unassembled WGS sequence"/>
</dbReference>
<evidence type="ECO:0000256" key="1">
    <source>
        <dbReference type="SAM" id="MobiDB-lite"/>
    </source>
</evidence>
<dbReference type="RefSeq" id="XP_067922243.1">
    <property type="nucleotide sequence ID" value="XM_068065787.1"/>
</dbReference>
<sequence>MEALAEGSLEKEETENGDAEGSENALRRGTPTVVSSPQFFQDEPKEVLVSDRALKKSDRSAKQARRSRRGQSRHLFSNSEKLRRVSRAVSVAVSVFSVLLVSIVAIRLKFCSPRRLVSDRAAPSRVRLGGAPRKLAGSGHPPFYLMGPPPLYSATVLAEERGGVALRFAKTFASSHLIFLADVTEHQRGRCLQVCAGGRTVFHERCSAFDAGSAPPLFVKLQRYRSCLTSRLAGACVNTLAT</sequence>
<proteinExistence type="predicted"/>
<name>A0A2C6KXD2_9APIC</name>
<evidence type="ECO:0000313" key="3">
    <source>
        <dbReference type="Proteomes" id="UP000221165"/>
    </source>
</evidence>
<organism evidence="2 3">
    <name type="scientific">Cystoisospora suis</name>
    <dbReference type="NCBI Taxonomy" id="483139"/>
    <lineage>
        <taxon>Eukaryota</taxon>
        <taxon>Sar</taxon>
        <taxon>Alveolata</taxon>
        <taxon>Apicomplexa</taxon>
        <taxon>Conoidasida</taxon>
        <taxon>Coccidia</taxon>
        <taxon>Eucoccidiorida</taxon>
        <taxon>Eimeriorina</taxon>
        <taxon>Sarcocystidae</taxon>
        <taxon>Cystoisospora</taxon>
    </lineage>
</organism>
<feature type="compositionally biased region" description="Basic and acidic residues" evidence="1">
    <location>
        <begin position="42"/>
        <end position="61"/>
    </location>
</feature>
<accession>A0A2C6KXD2</accession>
<gene>
    <name evidence="2" type="ORF">CSUI_005616</name>
</gene>
<dbReference type="GeneID" id="94428998"/>
<feature type="region of interest" description="Disordered" evidence="1">
    <location>
        <begin position="1"/>
        <end position="75"/>
    </location>
</feature>
<feature type="compositionally biased region" description="Basic residues" evidence="1">
    <location>
        <begin position="62"/>
        <end position="72"/>
    </location>
</feature>
<reference evidence="2 3" key="1">
    <citation type="journal article" date="2017" name="Int. J. Parasitol.">
        <title>The genome of the protozoan parasite Cystoisospora suis and a reverse vaccinology approach to identify vaccine candidates.</title>
        <authorList>
            <person name="Palmieri N."/>
            <person name="Shrestha A."/>
            <person name="Ruttkowski B."/>
            <person name="Beck T."/>
            <person name="Vogl C."/>
            <person name="Tomley F."/>
            <person name="Blake D.P."/>
            <person name="Joachim A."/>
        </authorList>
    </citation>
    <scope>NUCLEOTIDE SEQUENCE [LARGE SCALE GENOMIC DNA]</scope>
    <source>
        <strain evidence="2 3">Wien I</strain>
    </source>
</reference>
<protein>
    <submittedName>
        <fullName evidence="2">Uncharacterized protein</fullName>
    </submittedName>
</protein>
<evidence type="ECO:0000313" key="2">
    <source>
        <dbReference type="EMBL" id="PHJ20556.1"/>
    </source>
</evidence>
<comment type="caution">
    <text evidence="2">The sequence shown here is derived from an EMBL/GenBank/DDBJ whole genome shotgun (WGS) entry which is preliminary data.</text>
</comment>